<dbReference type="Gene3D" id="3.40.190.10">
    <property type="entry name" value="Periplasmic binding protein-like II"/>
    <property type="match status" value="2"/>
</dbReference>
<comment type="caution">
    <text evidence="6">The sequence shown here is derived from an EMBL/GenBank/DDBJ whole genome shotgun (WGS) entry which is preliminary data.</text>
</comment>
<evidence type="ECO:0000256" key="1">
    <source>
        <dbReference type="ARBA" id="ARBA00004418"/>
    </source>
</evidence>
<evidence type="ECO:0000313" key="6">
    <source>
        <dbReference type="EMBL" id="GAA3936345.1"/>
    </source>
</evidence>
<feature type="chain" id="PRO_5046380858" description="SsuA/THI5-like domain-containing protein" evidence="4">
    <location>
        <begin position="23"/>
        <end position="326"/>
    </location>
</feature>
<dbReference type="PROSITE" id="PS51257">
    <property type="entry name" value="PROKAR_LIPOPROTEIN"/>
    <property type="match status" value="1"/>
</dbReference>
<gene>
    <name evidence="6" type="ORF">GCM10022383_13340</name>
</gene>
<keyword evidence="7" id="KW-1185">Reference proteome</keyword>
<keyword evidence="3 4" id="KW-0732">Signal</keyword>
<dbReference type="PANTHER" id="PTHR30024:SF47">
    <property type="entry name" value="TAURINE-BINDING PERIPLASMIC PROTEIN"/>
    <property type="match status" value="1"/>
</dbReference>
<feature type="domain" description="SsuA/THI5-like" evidence="5">
    <location>
        <begin position="54"/>
        <end position="265"/>
    </location>
</feature>
<comment type="subcellular location">
    <subcellularLocation>
        <location evidence="1">Periplasm</location>
    </subcellularLocation>
</comment>
<dbReference type="EMBL" id="BAABCP010000001">
    <property type="protein sequence ID" value="GAA3936345.1"/>
    <property type="molecule type" value="Genomic_DNA"/>
</dbReference>
<sequence>MFNRRIRATTALLAMLPLAVLAAACSAEETVPENDAAGGPTPLTVAVSPGAETSAPMYLAIERGVFEDLGLDLTLTVLNDGSIAIPNTLNGQTQFSMSGFGPAAQAIEKGLAIKMIGAANVIPTDPDSVYQAIVVGKDSGIDSMADVSTWAADSTEVDPSQAFAVDALGGDYAALQKVAVPFPSIGDAVADGTVDAALLNEPFLTAALETGKVDVLSYIAGELTIPGAPGAVFIGSDEYMAANPDVTAAFIDGVEEAYRYASENMQEVADFIPETGLSERIPKVEEMSEYQVGPLQASAVQPLLDVYADYGAISGTVSAEEMIHRS</sequence>
<organism evidence="6 7">
    <name type="scientific">Microbacterium soli</name>
    <dbReference type="NCBI Taxonomy" id="446075"/>
    <lineage>
        <taxon>Bacteria</taxon>
        <taxon>Bacillati</taxon>
        <taxon>Actinomycetota</taxon>
        <taxon>Actinomycetes</taxon>
        <taxon>Micrococcales</taxon>
        <taxon>Microbacteriaceae</taxon>
        <taxon>Microbacterium</taxon>
    </lineage>
</organism>
<dbReference type="SUPFAM" id="SSF53850">
    <property type="entry name" value="Periplasmic binding protein-like II"/>
    <property type="match status" value="1"/>
</dbReference>
<evidence type="ECO:0000256" key="2">
    <source>
        <dbReference type="ARBA" id="ARBA00010742"/>
    </source>
</evidence>
<evidence type="ECO:0000256" key="4">
    <source>
        <dbReference type="SAM" id="SignalP"/>
    </source>
</evidence>
<accession>A0ABP7N5T3</accession>
<dbReference type="InterPro" id="IPR015168">
    <property type="entry name" value="SsuA/THI5"/>
</dbReference>
<dbReference type="PANTHER" id="PTHR30024">
    <property type="entry name" value="ALIPHATIC SULFONATES-BINDING PROTEIN-RELATED"/>
    <property type="match status" value="1"/>
</dbReference>
<evidence type="ECO:0000259" key="5">
    <source>
        <dbReference type="Pfam" id="PF09084"/>
    </source>
</evidence>
<name>A0ABP7N5T3_9MICO</name>
<protein>
    <recommendedName>
        <fullName evidence="5">SsuA/THI5-like domain-containing protein</fullName>
    </recommendedName>
</protein>
<proteinExistence type="inferred from homology"/>
<feature type="signal peptide" evidence="4">
    <location>
        <begin position="1"/>
        <end position="22"/>
    </location>
</feature>
<evidence type="ECO:0000313" key="7">
    <source>
        <dbReference type="Proteomes" id="UP001501591"/>
    </source>
</evidence>
<dbReference type="RefSeq" id="WP_344818750.1">
    <property type="nucleotide sequence ID" value="NZ_BAABCP010000001.1"/>
</dbReference>
<evidence type="ECO:0000256" key="3">
    <source>
        <dbReference type="ARBA" id="ARBA00022729"/>
    </source>
</evidence>
<dbReference type="Pfam" id="PF09084">
    <property type="entry name" value="NMT1"/>
    <property type="match status" value="1"/>
</dbReference>
<reference evidence="7" key="1">
    <citation type="journal article" date="2019" name="Int. J. Syst. Evol. Microbiol.">
        <title>The Global Catalogue of Microorganisms (GCM) 10K type strain sequencing project: providing services to taxonomists for standard genome sequencing and annotation.</title>
        <authorList>
            <consortium name="The Broad Institute Genomics Platform"/>
            <consortium name="The Broad Institute Genome Sequencing Center for Infectious Disease"/>
            <person name="Wu L."/>
            <person name="Ma J."/>
        </authorList>
    </citation>
    <scope>NUCLEOTIDE SEQUENCE [LARGE SCALE GENOMIC DNA]</scope>
    <source>
        <strain evidence="7">JCM 17024</strain>
    </source>
</reference>
<comment type="similarity">
    <text evidence="2">Belongs to the bacterial solute-binding protein SsuA/TauA family.</text>
</comment>
<dbReference type="Proteomes" id="UP001501591">
    <property type="component" value="Unassembled WGS sequence"/>
</dbReference>